<keyword evidence="2" id="KW-0210">Decarboxylase</keyword>
<dbReference type="InterPro" id="IPR015422">
    <property type="entry name" value="PyrdxlP-dep_Trfase_small"/>
</dbReference>
<keyword evidence="8" id="KW-1185">Reference proteome</keyword>
<organism evidence="7 8">
    <name type="scientific">Roseateles rivi</name>
    <dbReference type="NCBI Taxonomy" id="3299028"/>
    <lineage>
        <taxon>Bacteria</taxon>
        <taxon>Pseudomonadati</taxon>
        <taxon>Pseudomonadota</taxon>
        <taxon>Betaproteobacteria</taxon>
        <taxon>Burkholderiales</taxon>
        <taxon>Sphaerotilaceae</taxon>
        <taxon>Roseateles</taxon>
    </lineage>
</organism>
<dbReference type="Gene3D" id="3.40.640.10">
    <property type="entry name" value="Type I PLP-dependent aspartate aminotransferase-like (Major domain)"/>
    <property type="match status" value="1"/>
</dbReference>
<evidence type="ECO:0000313" key="7">
    <source>
        <dbReference type="EMBL" id="MFG6447785.1"/>
    </source>
</evidence>
<dbReference type="Pfam" id="PF00282">
    <property type="entry name" value="Pyridoxal_deC"/>
    <property type="match status" value="1"/>
</dbReference>
<dbReference type="EC" id="4.1.1.25" evidence="7"/>
<reference evidence="7 8" key="1">
    <citation type="submission" date="2024-08" db="EMBL/GenBank/DDBJ databases">
        <authorList>
            <person name="Lu H."/>
        </authorList>
    </citation>
    <scope>NUCLEOTIDE SEQUENCE [LARGE SCALE GENOMIC DNA]</scope>
    <source>
        <strain evidence="7 8">BYS180W</strain>
    </source>
</reference>
<comment type="similarity">
    <text evidence="5">Belongs to the group II decarboxylase family. Sphingosine-1-phosphate lyase subfamily.</text>
</comment>
<dbReference type="Gene3D" id="3.90.1150.10">
    <property type="entry name" value="Aspartate Aminotransferase, domain 1"/>
    <property type="match status" value="1"/>
</dbReference>
<dbReference type="SUPFAM" id="SSF53383">
    <property type="entry name" value="PLP-dependent transferases"/>
    <property type="match status" value="1"/>
</dbReference>
<dbReference type="InterPro" id="IPR050477">
    <property type="entry name" value="GrpII_AminoAcid_Decarb"/>
</dbReference>
<evidence type="ECO:0000256" key="5">
    <source>
        <dbReference type="ARBA" id="ARBA00038302"/>
    </source>
</evidence>
<sequence length="381" mass="40683">MRERGLSAAQLAQQQAQLLGQDRPWSRVFNSICTQPHPLALEAAMQTLHTNLGDVRIFAGTAQMAQQVTQRLGALMQGPHSRGLLVSGGTEANLLALHVARLRRPDITQGEVIAGETVHFSLRKACTLLGLRLRTAALDERLRLRAAAVQALITPQTLAIVGTAGSSEFGAVDALDELSALALQQGLHLHVDAATGGFIIPFARALGHALPPCDFSLEGVSSITLDPHKYGLSIIPSGALLLRDDSLPAGLQQDSFFARTPTHHSLLGTRSGAAAAATLAVLDGLGFEGYVAQTRANYARTAYLVQGLRAHGYALMLAPELNIVCVALPQAEALAQALEQRGWIISVSTRYQHALRLVVQRHVDEAMIDAFLHDLHALAPP</sequence>
<evidence type="ECO:0000256" key="4">
    <source>
        <dbReference type="ARBA" id="ARBA00023239"/>
    </source>
</evidence>
<dbReference type="PANTHER" id="PTHR42735">
    <property type="match status" value="1"/>
</dbReference>
<evidence type="ECO:0000256" key="1">
    <source>
        <dbReference type="ARBA" id="ARBA00001933"/>
    </source>
</evidence>
<comment type="cofactor">
    <cofactor evidence="1 6">
        <name>pyridoxal 5'-phosphate</name>
        <dbReference type="ChEBI" id="CHEBI:597326"/>
    </cofactor>
</comment>
<evidence type="ECO:0000256" key="3">
    <source>
        <dbReference type="ARBA" id="ARBA00022898"/>
    </source>
</evidence>
<gene>
    <name evidence="7" type="primary">mfnA</name>
    <name evidence="7" type="ORF">ACG0Z6_05940</name>
</gene>
<protein>
    <submittedName>
        <fullName evidence="7">Tyrosine decarboxylase MfnA</fullName>
        <ecNumber evidence="7">4.1.1.25</ecNumber>
    </submittedName>
</protein>
<evidence type="ECO:0000256" key="2">
    <source>
        <dbReference type="ARBA" id="ARBA00022793"/>
    </source>
</evidence>
<dbReference type="InterPro" id="IPR015421">
    <property type="entry name" value="PyrdxlP-dep_Trfase_major"/>
</dbReference>
<evidence type="ECO:0000256" key="6">
    <source>
        <dbReference type="RuleBase" id="RU000382"/>
    </source>
</evidence>
<keyword evidence="4 6" id="KW-0456">Lyase</keyword>
<dbReference type="NCBIfam" id="TIGR03812">
    <property type="entry name" value="tyr_de_CO2_Arch"/>
    <property type="match status" value="1"/>
</dbReference>
<comment type="caution">
    <text evidence="7">The sequence shown here is derived from an EMBL/GenBank/DDBJ whole genome shotgun (WGS) entry which is preliminary data.</text>
</comment>
<dbReference type="InterPro" id="IPR015424">
    <property type="entry name" value="PyrdxlP-dep_Trfase"/>
</dbReference>
<keyword evidence="3 6" id="KW-0663">Pyridoxal phosphate</keyword>
<dbReference type="RefSeq" id="WP_394459449.1">
    <property type="nucleotide sequence ID" value="NZ_JBIGHZ010000002.1"/>
</dbReference>
<evidence type="ECO:0000313" key="8">
    <source>
        <dbReference type="Proteomes" id="UP001606099"/>
    </source>
</evidence>
<dbReference type="InterPro" id="IPR020931">
    <property type="entry name" value="MfnA"/>
</dbReference>
<dbReference type="EMBL" id="JBIGHZ010000002">
    <property type="protein sequence ID" value="MFG6447785.1"/>
    <property type="molecule type" value="Genomic_DNA"/>
</dbReference>
<proteinExistence type="inferred from homology"/>
<dbReference type="InterPro" id="IPR002129">
    <property type="entry name" value="PyrdxlP-dep_de-COase"/>
</dbReference>
<accession>A0ABW7FTY4</accession>
<dbReference type="Proteomes" id="UP001606099">
    <property type="component" value="Unassembled WGS sequence"/>
</dbReference>
<dbReference type="PANTHER" id="PTHR42735:SF6">
    <property type="entry name" value="SPHINGOSINE-1-PHOSPHATE LYASE 1"/>
    <property type="match status" value="1"/>
</dbReference>
<name>A0ABW7FTY4_9BURK</name>
<dbReference type="GO" id="GO:0004837">
    <property type="term" value="F:tyrosine decarboxylase activity"/>
    <property type="evidence" value="ECO:0007669"/>
    <property type="project" value="UniProtKB-EC"/>
</dbReference>